<accession>A0A8J6IW32</accession>
<organism evidence="2 3">
    <name type="scientific">Flintibacter faecis</name>
    <dbReference type="NCBI Taxonomy" id="2763047"/>
    <lineage>
        <taxon>Bacteria</taxon>
        <taxon>Bacillati</taxon>
        <taxon>Bacillota</taxon>
        <taxon>Clostridia</taxon>
        <taxon>Eubacteriales</taxon>
        <taxon>Flintibacter</taxon>
    </lineage>
</organism>
<feature type="domain" description="Calcineurin-like phosphoesterase" evidence="1">
    <location>
        <begin position="3"/>
        <end position="195"/>
    </location>
</feature>
<dbReference type="PANTHER" id="PTHR31302">
    <property type="entry name" value="TRANSMEMBRANE PROTEIN WITH METALLOPHOSPHOESTERASE DOMAIN-RELATED"/>
    <property type="match status" value="1"/>
</dbReference>
<comment type="caution">
    <text evidence="2">The sequence shown here is derived from an EMBL/GenBank/DDBJ whole genome shotgun (WGS) entry which is preliminary data.</text>
</comment>
<dbReference type="InterPro" id="IPR004843">
    <property type="entry name" value="Calcineurin-like_PHP"/>
</dbReference>
<dbReference type="RefSeq" id="WP_147562389.1">
    <property type="nucleotide sequence ID" value="NZ_JACOPN010000004.1"/>
</dbReference>
<gene>
    <name evidence="2" type="ORF">H8S55_06930</name>
</gene>
<dbReference type="GO" id="GO:0016787">
    <property type="term" value="F:hydrolase activity"/>
    <property type="evidence" value="ECO:0007669"/>
    <property type="project" value="InterPro"/>
</dbReference>
<proteinExistence type="predicted"/>
<dbReference type="Proteomes" id="UP000602260">
    <property type="component" value="Unassembled WGS sequence"/>
</dbReference>
<dbReference type="PANTHER" id="PTHR31302:SF22">
    <property type="entry name" value="PHOSPHOESTERASE"/>
    <property type="match status" value="1"/>
</dbReference>
<keyword evidence="3" id="KW-1185">Reference proteome</keyword>
<dbReference type="InterPro" id="IPR051158">
    <property type="entry name" value="Metallophosphoesterase_sf"/>
</dbReference>
<sequence>MALYAIGDTHLSLTSNKPMDVFGGGWAGYVDKLRQGFACVRPEDTVVLCGDLSWGMSLQEAREDFAFLDALPGKKLLMKGNHDYWWTTASKMNQFFQENHFTTFEILHNNCCLYGDVALCGTRGWFYEEDRGEHSAKIFNRELIRLETSLKAGGAREKFCFLHYPPLYQGYRCQEIIDLMKQYGVKRCYYGHLHGGSHRLAVSGDRDGVEYHLVAADYLGFKPELILP</sequence>
<evidence type="ECO:0000259" key="1">
    <source>
        <dbReference type="Pfam" id="PF00149"/>
    </source>
</evidence>
<dbReference type="PIRSF" id="PIRSF033094">
    <property type="entry name" value="Pesterase_CT488"/>
    <property type="match status" value="1"/>
</dbReference>
<protein>
    <submittedName>
        <fullName evidence="2">Metallophosphoesterase</fullName>
    </submittedName>
</protein>
<dbReference type="InterPro" id="IPR029052">
    <property type="entry name" value="Metallo-depent_PP-like"/>
</dbReference>
<dbReference type="InterPro" id="IPR014578">
    <property type="entry name" value="Pesterase_CT488"/>
</dbReference>
<dbReference type="EMBL" id="JACOPN010000004">
    <property type="protein sequence ID" value="MBC5717049.1"/>
    <property type="molecule type" value="Genomic_DNA"/>
</dbReference>
<name>A0A8J6IW32_9FIRM</name>
<dbReference type="SUPFAM" id="SSF56300">
    <property type="entry name" value="Metallo-dependent phosphatases"/>
    <property type="match status" value="1"/>
</dbReference>
<dbReference type="Gene3D" id="3.60.21.10">
    <property type="match status" value="1"/>
</dbReference>
<evidence type="ECO:0000313" key="2">
    <source>
        <dbReference type="EMBL" id="MBC5717049.1"/>
    </source>
</evidence>
<dbReference type="AlphaFoldDB" id="A0A8J6IW32"/>
<evidence type="ECO:0000313" key="3">
    <source>
        <dbReference type="Proteomes" id="UP000602260"/>
    </source>
</evidence>
<reference evidence="2" key="1">
    <citation type="submission" date="2020-08" db="EMBL/GenBank/DDBJ databases">
        <title>Genome public.</title>
        <authorList>
            <person name="Liu C."/>
            <person name="Sun Q."/>
        </authorList>
    </citation>
    <scope>NUCLEOTIDE SEQUENCE</scope>
    <source>
        <strain evidence="2">BX5</strain>
    </source>
</reference>
<dbReference type="Pfam" id="PF00149">
    <property type="entry name" value="Metallophos"/>
    <property type="match status" value="1"/>
</dbReference>